<dbReference type="SUPFAM" id="SSF52172">
    <property type="entry name" value="CheY-like"/>
    <property type="match status" value="1"/>
</dbReference>
<keyword evidence="5" id="KW-1185">Reference proteome</keyword>
<dbReference type="InterPro" id="IPR013976">
    <property type="entry name" value="HDOD"/>
</dbReference>
<dbReference type="InterPro" id="IPR011006">
    <property type="entry name" value="CheY-like_superfamily"/>
</dbReference>
<dbReference type="SUPFAM" id="SSF109604">
    <property type="entry name" value="HD-domain/PDEase-like"/>
    <property type="match status" value="1"/>
</dbReference>
<sequence length="408" mass="45699">MKLRVLFVDDEPNVLNGLRLVLRSLRDKWHMAFATSAVEALEILDRETFDVIISDMRMPGMDGGDLLAEVQKRHPHMLRIILSGYSDQVMIMKTVKPAHQFLSKPCNHIELQEVVERSMQLRGVLGNEHVRSILSDVEALPSLPEAYQALETELGRENPSLEYIGDIIEQDLGLTASLLKLVNSSFFGLRRHVSSPHQAVVLLGTETVKSLMLIIELVKRFHVKESLHVDATLLWEHSTFTGHLARCIAAKCQKSKDVVDNAFIAGLLHDVGKLVLLTRFEDEYMQVLDLVRNTDMYILHAEQQVFGTTHAEMGAYLLALWGLPAPVVEAVLLHDAPGIPAESGFTALAAVHVANVLDRQMRIVHEGYKVPQFDMDYLKAAGLDQRIAELSELCREMIESDDGKTCIS</sequence>
<dbReference type="RefSeq" id="WP_174404614.1">
    <property type="nucleotide sequence ID" value="NZ_BLVO01000012.1"/>
</dbReference>
<dbReference type="InterPro" id="IPR052340">
    <property type="entry name" value="RNase_Y/CdgJ"/>
</dbReference>
<dbReference type="PROSITE" id="PS50110">
    <property type="entry name" value="RESPONSE_REGULATORY"/>
    <property type="match status" value="1"/>
</dbReference>
<dbReference type="Pfam" id="PF08668">
    <property type="entry name" value="HDOD"/>
    <property type="match status" value="1"/>
</dbReference>
<evidence type="ECO:0000313" key="4">
    <source>
        <dbReference type="EMBL" id="GFM32960.1"/>
    </source>
</evidence>
<reference evidence="4 5" key="1">
    <citation type="submission" date="2020-05" db="EMBL/GenBank/DDBJ databases">
        <title>Draft genome sequence of Desulfovibrio sp. strain HN2T.</title>
        <authorList>
            <person name="Ueno A."/>
            <person name="Tamazawa S."/>
            <person name="Tamamura S."/>
            <person name="Murakami T."/>
            <person name="Kiyama T."/>
            <person name="Inomata H."/>
            <person name="Amano Y."/>
            <person name="Miyakawa K."/>
            <person name="Tamaki H."/>
            <person name="Naganuma T."/>
            <person name="Kaneko K."/>
        </authorList>
    </citation>
    <scope>NUCLEOTIDE SEQUENCE [LARGE SCALE GENOMIC DNA]</scope>
    <source>
        <strain evidence="4 5">HN2</strain>
    </source>
</reference>
<dbReference type="PROSITE" id="PS51833">
    <property type="entry name" value="HDOD"/>
    <property type="match status" value="1"/>
</dbReference>
<dbReference type="InterPro" id="IPR003607">
    <property type="entry name" value="HD/PDEase_dom"/>
</dbReference>
<organism evidence="4 5">
    <name type="scientific">Desulfovibrio subterraneus</name>
    <dbReference type="NCBI Taxonomy" id="2718620"/>
    <lineage>
        <taxon>Bacteria</taxon>
        <taxon>Pseudomonadati</taxon>
        <taxon>Thermodesulfobacteriota</taxon>
        <taxon>Desulfovibrionia</taxon>
        <taxon>Desulfovibrionales</taxon>
        <taxon>Desulfovibrionaceae</taxon>
        <taxon>Desulfovibrio</taxon>
    </lineage>
</organism>
<dbReference type="InterPro" id="IPR014626">
    <property type="entry name" value="Sig_transdc_resp-reg_put"/>
</dbReference>
<keyword evidence="1" id="KW-0597">Phosphoprotein</keyword>
<accession>A0A7J0BGX4</accession>
<name>A0A7J0BGX4_9BACT</name>
<feature type="modified residue" description="4-aspartylphosphate" evidence="1">
    <location>
        <position position="55"/>
    </location>
</feature>
<dbReference type="SMART" id="SM00448">
    <property type="entry name" value="REC"/>
    <property type="match status" value="1"/>
</dbReference>
<dbReference type="Gene3D" id="1.10.3210.10">
    <property type="entry name" value="Hypothetical protein af1432"/>
    <property type="match status" value="1"/>
</dbReference>
<dbReference type="CDD" id="cd00077">
    <property type="entry name" value="HDc"/>
    <property type="match status" value="1"/>
</dbReference>
<dbReference type="Pfam" id="PF00072">
    <property type="entry name" value="Response_reg"/>
    <property type="match status" value="1"/>
</dbReference>
<comment type="caution">
    <text evidence="4">The sequence shown here is derived from an EMBL/GenBank/DDBJ whole genome shotgun (WGS) entry which is preliminary data.</text>
</comment>
<dbReference type="CDD" id="cd17569">
    <property type="entry name" value="REC_HupR-like"/>
    <property type="match status" value="1"/>
</dbReference>
<feature type="domain" description="HDOD" evidence="3">
    <location>
        <begin position="140"/>
        <end position="337"/>
    </location>
</feature>
<dbReference type="EMBL" id="BLVO01000012">
    <property type="protein sequence ID" value="GFM32960.1"/>
    <property type="molecule type" value="Genomic_DNA"/>
</dbReference>
<dbReference type="PANTHER" id="PTHR33525:SF3">
    <property type="entry name" value="RIBONUCLEASE Y"/>
    <property type="match status" value="1"/>
</dbReference>
<evidence type="ECO:0000259" key="2">
    <source>
        <dbReference type="PROSITE" id="PS50110"/>
    </source>
</evidence>
<feature type="domain" description="Response regulatory" evidence="2">
    <location>
        <begin position="4"/>
        <end position="119"/>
    </location>
</feature>
<proteinExistence type="predicted"/>
<evidence type="ECO:0000256" key="1">
    <source>
        <dbReference type="PROSITE-ProRule" id="PRU00169"/>
    </source>
</evidence>
<evidence type="ECO:0000313" key="5">
    <source>
        <dbReference type="Proteomes" id="UP000503840"/>
    </source>
</evidence>
<dbReference type="InterPro" id="IPR001789">
    <property type="entry name" value="Sig_transdc_resp-reg_receiver"/>
</dbReference>
<dbReference type="GO" id="GO:0000160">
    <property type="term" value="P:phosphorelay signal transduction system"/>
    <property type="evidence" value="ECO:0007669"/>
    <property type="project" value="InterPro"/>
</dbReference>
<dbReference type="AlphaFoldDB" id="A0A7J0BGX4"/>
<evidence type="ECO:0000259" key="3">
    <source>
        <dbReference type="PROSITE" id="PS51833"/>
    </source>
</evidence>
<dbReference type="Gene3D" id="3.40.50.2300">
    <property type="match status" value="1"/>
</dbReference>
<dbReference type="Proteomes" id="UP000503840">
    <property type="component" value="Unassembled WGS sequence"/>
</dbReference>
<gene>
    <name evidence="4" type="ORF">DSM101010T_13250</name>
</gene>
<dbReference type="PANTHER" id="PTHR33525">
    <property type="match status" value="1"/>
</dbReference>
<dbReference type="PIRSF" id="PIRSF036883">
    <property type="entry name" value="RR_HD-GYP_mod"/>
    <property type="match status" value="1"/>
</dbReference>
<protein>
    <submittedName>
        <fullName evidence="4">Two-component system response regulator</fullName>
    </submittedName>
</protein>